<proteinExistence type="predicted"/>
<keyword evidence="1 3" id="KW-0732">Signal</keyword>
<dbReference type="SMART" id="SM00236">
    <property type="entry name" value="fCBD"/>
    <property type="match status" value="4"/>
</dbReference>
<dbReference type="Proteomes" id="UP000019132">
    <property type="component" value="Unassembled WGS sequence"/>
</dbReference>
<reference evidence="6" key="2">
    <citation type="submission" date="2010-04" db="EMBL/GenBank/DDBJ databases">
        <authorList>
            <person name="Buell R."/>
            <person name="Hamilton J."/>
            <person name="Hostetler J."/>
        </authorList>
    </citation>
    <scope>NUCLEOTIDE SEQUENCE [LARGE SCALE GENOMIC DNA]</scope>
    <source>
        <strain evidence="6">DAOM:BR144</strain>
    </source>
</reference>
<evidence type="ECO:0000256" key="2">
    <source>
        <dbReference type="SAM" id="MobiDB-lite"/>
    </source>
</evidence>
<dbReference type="EMBL" id="GL376603">
    <property type="status" value="NOT_ANNOTATED_CDS"/>
    <property type="molecule type" value="Genomic_DNA"/>
</dbReference>
<dbReference type="GO" id="GO:0030248">
    <property type="term" value="F:cellulose binding"/>
    <property type="evidence" value="ECO:0007669"/>
    <property type="project" value="InterPro"/>
</dbReference>
<evidence type="ECO:0000259" key="4">
    <source>
        <dbReference type="PROSITE" id="PS51164"/>
    </source>
</evidence>
<reference evidence="6" key="1">
    <citation type="journal article" date="2010" name="Genome Biol.">
        <title>Genome sequence of the necrotrophic plant pathogen Pythium ultimum reveals original pathogenicity mechanisms and effector repertoire.</title>
        <authorList>
            <person name="Levesque C.A."/>
            <person name="Brouwer H."/>
            <person name="Cano L."/>
            <person name="Hamilton J.P."/>
            <person name="Holt C."/>
            <person name="Huitema E."/>
            <person name="Raffaele S."/>
            <person name="Robideau G.P."/>
            <person name="Thines M."/>
            <person name="Win J."/>
            <person name="Zerillo M.M."/>
            <person name="Beakes G.W."/>
            <person name="Boore J.L."/>
            <person name="Busam D."/>
            <person name="Dumas B."/>
            <person name="Ferriera S."/>
            <person name="Fuerstenberg S.I."/>
            <person name="Gachon C.M."/>
            <person name="Gaulin E."/>
            <person name="Govers F."/>
            <person name="Grenville-Briggs L."/>
            <person name="Horner N."/>
            <person name="Hostetler J."/>
            <person name="Jiang R.H."/>
            <person name="Johnson J."/>
            <person name="Krajaejun T."/>
            <person name="Lin H."/>
            <person name="Meijer H.J."/>
            <person name="Moore B."/>
            <person name="Morris P."/>
            <person name="Phuntmart V."/>
            <person name="Puiu D."/>
            <person name="Shetty J."/>
            <person name="Stajich J.E."/>
            <person name="Tripathy S."/>
            <person name="Wawra S."/>
            <person name="van West P."/>
            <person name="Whitty B.R."/>
            <person name="Coutinho P.M."/>
            <person name="Henrissat B."/>
            <person name="Martin F."/>
            <person name="Thomas P.D."/>
            <person name="Tyler B.M."/>
            <person name="De Vries R.P."/>
            <person name="Kamoun S."/>
            <person name="Yandell M."/>
            <person name="Tisserat N."/>
            <person name="Buell C.R."/>
        </authorList>
    </citation>
    <scope>NUCLEOTIDE SEQUENCE</scope>
    <source>
        <strain evidence="6">DAOM:BR144</strain>
    </source>
</reference>
<evidence type="ECO:0000313" key="5">
    <source>
        <dbReference type="EnsemblProtists" id="PYU1_T003171"/>
    </source>
</evidence>
<protein>
    <recommendedName>
        <fullName evidence="4">CBM1 domain-containing protein</fullName>
    </recommendedName>
</protein>
<dbReference type="eggNOG" id="ENOG502RUX9">
    <property type="taxonomic scope" value="Eukaryota"/>
</dbReference>
<dbReference type="PROSITE" id="PS00562">
    <property type="entry name" value="CBM1_1"/>
    <property type="match status" value="1"/>
</dbReference>
<feature type="chain" id="PRO_5003870933" description="CBM1 domain-containing protein" evidence="3">
    <location>
        <begin position="24"/>
        <end position="330"/>
    </location>
</feature>
<sequence>MKVFATAAAAASAALLTLDGADAKQQGWHVKVSMHTELVPMWGTCYTKDGGFKTCESGLDCIRLGEFYGQCLKKKPVLWDQCGGLKWKDIPWSVACVPNGQGQASVCHMQSLQYYQCIPATTQHYYFKDHSNKHNDGTHHHHKGANAHAKAVGENGQCVWKDHTADCEPALQCIKDSDYYGRCVKKDVTVWQQCGGKSYNGPWSATCTDGSTCVKKDEWYSQCLFEQGQAPPSGTTPSVTPATPASGSSGGAEKWSQCGGQNFSGPTTCKAGSRCVKQSDYYSQCKPDYLPVGEMCAENKKDSTWSHPQCENGAKCVPSNTDQSESRCKN</sequence>
<name>K3WDY0_GLOUD</name>
<dbReference type="InParanoid" id="K3WDY0"/>
<evidence type="ECO:0000313" key="6">
    <source>
        <dbReference type="Proteomes" id="UP000019132"/>
    </source>
</evidence>
<feature type="compositionally biased region" description="Low complexity" evidence="2">
    <location>
        <begin position="230"/>
        <end position="247"/>
    </location>
</feature>
<dbReference type="SUPFAM" id="SSF57180">
    <property type="entry name" value="Cellulose-binding domain"/>
    <property type="match status" value="2"/>
</dbReference>
<reference evidence="5" key="3">
    <citation type="submission" date="2015-02" db="UniProtKB">
        <authorList>
            <consortium name="EnsemblProtists"/>
        </authorList>
    </citation>
    <scope>IDENTIFICATION</scope>
    <source>
        <strain evidence="5">DAOM BR144</strain>
    </source>
</reference>
<keyword evidence="6" id="KW-1185">Reference proteome</keyword>
<feature type="domain" description="CBM1" evidence="4">
    <location>
        <begin position="186"/>
        <end position="224"/>
    </location>
</feature>
<feature type="region of interest" description="Disordered" evidence="2">
    <location>
        <begin position="229"/>
        <end position="254"/>
    </location>
</feature>
<feature type="signal peptide" evidence="3">
    <location>
        <begin position="1"/>
        <end position="23"/>
    </location>
</feature>
<dbReference type="AlphaFoldDB" id="K3WDY0"/>
<dbReference type="STRING" id="431595.K3WDY0"/>
<dbReference type="GO" id="GO:0005975">
    <property type="term" value="P:carbohydrate metabolic process"/>
    <property type="evidence" value="ECO:0007669"/>
    <property type="project" value="InterPro"/>
</dbReference>
<accession>K3WDY0</accession>
<dbReference type="Pfam" id="PF00734">
    <property type="entry name" value="CBM_1"/>
    <property type="match status" value="2"/>
</dbReference>
<dbReference type="EnsemblProtists" id="PYU1_T003171">
    <property type="protein sequence ID" value="PYU1_T003171"/>
    <property type="gene ID" value="PYU1_G003164"/>
</dbReference>
<organism evidence="5 6">
    <name type="scientific">Globisporangium ultimum (strain ATCC 200006 / CBS 805.95 / DAOM BR144)</name>
    <name type="common">Pythium ultimum</name>
    <dbReference type="NCBI Taxonomy" id="431595"/>
    <lineage>
        <taxon>Eukaryota</taxon>
        <taxon>Sar</taxon>
        <taxon>Stramenopiles</taxon>
        <taxon>Oomycota</taxon>
        <taxon>Peronosporomycetes</taxon>
        <taxon>Pythiales</taxon>
        <taxon>Pythiaceae</taxon>
        <taxon>Globisporangium</taxon>
    </lineage>
</organism>
<dbReference type="HOGENOM" id="CLU_843283_0_0_1"/>
<dbReference type="VEuPathDB" id="FungiDB:PYU1_G003164"/>
<dbReference type="PROSITE" id="PS51164">
    <property type="entry name" value="CBM1_2"/>
    <property type="match status" value="2"/>
</dbReference>
<dbReference type="InterPro" id="IPR035971">
    <property type="entry name" value="CBD_sf"/>
</dbReference>
<evidence type="ECO:0000256" key="1">
    <source>
        <dbReference type="ARBA" id="ARBA00022729"/>
    </source>
</evidence>
<dbReference type="OMA" id="QSESRCK"/>
<dbReference type="GO" id="GO:0005576">
    <property type="term" value="C:extracellular region"/>
    <property type="evidence" value="ECO:0007669"/>
    <property type="project" value="InterPro"/>
</dbReference>
<dbReference type="InterPro" id="IPR000254">
    <property type="entry name" value="CBD"/>
</dbReference>
<feature type="domain" description="CBM1" evidence="4">
    <location>
        <begin position="250"/>
        <end position="286"/>
    </location>
</feature>
<evidence type="ECO:0000256" key="3">
    <source>
        <dbReference type="SAM" id="SignalP"/>
    </source>
</evidence>